<organism evidence="3 7">
    <name type="scientific">Halosegnis rubeus</name>
    <dbReference type="NCBI Taxonomy" id="2212850"/>
    <lineage>
        <taxon>Archaea</taxon>
        <taxon>Methanobacteriati</taxon>
        <taxon>Methanobacteriota</taxon>
        <taxon>Stenosarchaea group</taxon>
        <taxon>Halobacteria</taxon>
        <taxon>Halobacteriales</taxon>
        <taxon>Natronomonadaceae</taxon>
        <taxon>Halosegnis</taxon>
    </lineage>
</organism>
<dbReference type="EMBL" id="QMDY01000004">
    <property type="protein sequence ID" value="KAB7517538.1"/>
    <property type="molecule type" value="Genomic_DNA"/>
</dbReference>
<reference evidence="6 7" key="1">
    <citation type="submission" date="2019-10" db="EMBL/GenBank/DDBJ databases">
        <title>Unraveling microbial dark matter from salterns through culturing: the case of the genus Halosegnis.</title>
        <authorList>
            <person name="Duran-Viseras A."/>
            <person name="Andrei A.-S."/>
            <person name="Vera-Gargallo B."/>
            <person name="Ghai R."/>
            <person name="Sanchez-Porro C."/>
            <person name="Ventosa A."/>
        </authorList>
    </citation>
    <scope>NUCLEOTIDE SEQUENCE [LARGE SCALE GENOMIC DNA]</scope>
    <source>
        <strain evidence="3 7">F17-44</strain>
        <strain evidence="4 8">F18-79</strain>
        <strain evidence="5 6">F19-13</strain>
    </source>
</reference>
<evidence type="ECO:0000313" key="8">
    <source>
        <dbReference type="Proteomes" id="UP000326865"/>
    </source>
</evidence>
<accession>A0A5N5UCX3</accession>
<evidence type="ECO:0000313" key="7">
    <source>
        <dbReference type="Proteomes" id="UP000326302"/>
    </source>
</evidence>
<evidence type="ECO:0000259" key="2">
    <source>
        <dbReference type="Pfam" id="PF01882"/>
    </source>
</evidence>
<dbReference type="NCBIfam" id="TIGR01451">
    <property type="entry name" value="B_ant_repeat"/>
    <property type="match status" value="1"/>
</dbReference>
<name>A0A5N5UC10_9EURY</name>
<accession>A0A5N5UC10</accession>
<comment type="caution">
    <text evidence="3">The sequence shown here is derived from an EMBL/GenBank/DDBJ whole genome shotgun (WGS) entry which is preliminary data.</text>
</comment>
<feature type="domain" description="DUF58" evidence="2">
    <location>
        <begin position="189"/>
        <end position="235"/>
    </location>
</feature>
<feature type="domain" description="DUF11" evidence="1">
    <location>
        <begin position="48"/>
        <end position="104"/>
    </location>
</feature>
<evidence type="ECO:0000313" key="5">
    <source>
        <dbReference type="EMBL" id="KAB7517538.1"/>
    </source>
</evidence>
<dbReference type="EMBL" id="QKKZ01000001">
    <property type="protein sequence ID" value="KAB7516473.1"/>
    <property type="molecule type" value="Genomic_DNA"/>
</dbReference>
<evidence type="ECO:0000259" key="1">
    <source>
        <dbReference type="Pfam" id="PF01345"/>
    </source>
</evidence>
<dbReference type="Proteomes" id="UP000326207">
    <property type="component" value="Unassembled WGS sequence"/>
</dbReference>
<gene>
    <name evidence="4" type="ORF">DM867_04990</name>
    <name evidence="3" type="ORF">DMP03_09375</name>
    <name evidence="5" type="ORF">DP108_08130</name>
</gene>
<dbReference type="Pfam" id="PF01345">
    <property type="entry name" value="DUF11"/>
    <property type="match status" value="1"/>
</dbReference>
<sequence length="422" mass="45530">MTRALALGGTLFLLAVGLLLAAPTALLAAVVPLAYLLAAELSAVPRTDLRVTRAVEPSNPAPGERATVTVSVTNEGDSPVADLRFVDPVPEPLTVVDGSPRGAVTLRPDSTATISYEFIAKRGRYEYDPVDIRVRSSLGDDEETLQVTAAGATELVCRGVTAPPESDVTQLRVGTLGTDDSGNGLEFRSVREYQHGDPVNRIDWRQYAKTGELATVEYREERSLRVLLLLDCRPPTRQVPEPGYPTGTETVAYAGRLLYDALTDAGHTVGAAALGLPESVLTADSRDGISWADETTPRDPTAVFEQAEQASDHAGSARRLTETHQKRLLARIEPNTHVIVCSPLADEWPVEFASRLNAHGHQTTVITPEHASRATTGGTVAALERETRLQTLRRAGIETVNWSRDQPLRASLDQSLQQVVGR</sequence>
<dbReference type="AlphaFoldDB" id="A0A5N5UC10"/>
<dbReference type="Proteomes" id="UP000326865">
    <property type="component" value="Unassembled WGS sequence"/>
</dbReference>
<dbReference type="OrthoDB" id="31512at2157"/>
<protein>
    <submittedName>
        <fullName evidence="3">DUF58 domain-containing protein</fullName>
    </submittedName>
</protein>
<dbReference type="Proteomes" id="UP000326302">
    <property type="component" value="Unassembled WGS sequence"/>
</dbReference>
<evidence type="ECO:0000313" key="3">
    <source>
        <dbReference type="EMBL" id="KAB7515421.1"/>
    </source>
</evidence>
<dbReference type="InterPro" id="IPR002881">
    <property type="entry name" value="DUF58"/>
</dbReference>
<keyword evidence="8" id="KW-1185">Reference proteome</keyword>
<evidence type="ECO:0000313" key="6">
    <source>
        <dbReference type="Proteomes" id="UP000326207"/>
    </source>
</evidence>
<accession>A0A5N5UGE1</accession>
<dbReference type="Gene3D" id="2.60.40.10">
    <property type="entry name" value="Immunoglobulins"/>
    <property type="match status" value="1"/>
</dbReference>
<dbReference type="RefSeq" id="WP_152120416.1">
    <property type="nucleotide sequence ID" value="NZ_QJOW01000003.1"/>
</dbReference>
<dbReference type="EMBL" id="QJOW01000003">
    <property type="protein sequence ID" value="KAB7515421.1"/>
    <property type="molecule type" value="Genomic_DNA"/>
</dbReference>
<dbReference type="InterPro" id="IPR001434">
    <property type="entry name" value="OmcB-like_DUF11"/>
</dbReference>
<proteinExistence type="predicted"/>
<dbReference type="InterPro" id="IPR047589">
    <property type="entry name" value="DUF11_rpt"/>
</dbReference>
<dbReference type="Pfam" id="PF01882">
    <property type="entry name" value="DUF58"/>
    <property type="match status" value="1"/>
</dbReference>
<dbReference type="InterPro" id="IPR013783">
    <property type="entry name" value="Ig-like_fold"/>
</dbReference>
<dbReference type="PANTHER" id="PTHR33608:SF6">
    <property type="entry name" value="BLL2464 PROTEIN"/>
    <property type="match status" value="1"/>
</dbReference>
<evidence type="ECO:0000313" key="4">
    <source>
        <dbReference type="EMBL" id="KAB7516473.1"/>
    </source>
</evidence>
<dbReference type="PANTHER" id="PTHR33608">
    <property type="entry name" value="BLL2464 PROTEIN"/>
    <property type="match status" value="1"/>
</dbReference>